<dbReference type="Proteomes" id="UP000054630">
    <property type="component" value="Unassembled WGS sequence"/>
</dbReference>
<protein>
    <submittedName>
        <fullName evidence="1">Uncharacterized protein</fullName>
    </submittedName>
</protein>
<evidence type="ECO:0000313" key="1">
    <source>
        <dbReference type="EMBL" id="KRX26199.1"/>
    </source>
</evidence>
<accession>A0A0V0SHP6</accession>
<reference evidence="1 2" key="1">
    <citation type="submission" date="2015-01" db="EMBL/GenBank/DDBJ databases">
        <title>Evolution of Trichinella species and genotypes.</title>
        <authorList>
            <person name="Korhonen P.K."/>
            <person name="Edoardo P."/>
            <person name="Giuseppe L.R."/>
            <person name="Gasser R.B."/>
        </authorList>
    </citation>
    <scope>NUCLEOTIDE SEQUENCE [LARGE SCALE GENOMIC DNA]</scope>
    <source>
        <strain evidence="1">ISS37</strain>
    </source>
</reference>
<keyword evidence="2" id="KW-1185">Reference proteome</keyword>
<organism evidence="1 2">
    <name type="scientific">Trichinella nelsoni</name>
    <dbReference type="NCBI Taxonomy" id="6336"/>
    <lineage>
        <taxon>Eukaryota</taxon>
        <taxon>Metazoa</taxon>
        <taxon>Ecdysozoa</taxon>
        <taxon>Nematoda</taxon>
        <taxon>Enoplea</taxon>
        <taxon>Dorylaimia</taxon>
        <taxon>Trichinellida</taxon>
        <taxon>Trichinellidae</taxon>
        <taxon>Trichinella</taxon>
    </lineage>
</organism>
<proteinExistence type="predicted"/>
<evidence type="ECO:0000313" key="2">
    <source>
        <dbReference type="Proteomes" id="UP000054630"/>
    </source>
</evidence>
<dbReference type="AlphaFoldDB" id="A0A0V0SHP6"/>
<name>A0A0V0SHP6_9BILA</name>
<comment type="caution">
    <text evidence="1">The sequence shown here is derived from an EMBL/GenBank/DDBJ whole genome shotgun (WGS) entry which is preliminary data.</text>
</comment>
<sequence length="123" mass="14659">MEYLFFNYLEVSNGTLHDFTGNHCECQEISKKGLSPIFAKTSKSITLEICNCREENWNPKIDFTSKNRSEIIRFIQQRHPRRYRLRSFRDERLGMCSEHAYSQSSQLRVSRDILEKVRSCPLY</sequence>
<dbReference type="OrthoDB" id="10477270at2759"/>
<dbReference type="EMBL" id="JYDL01000008">
    <property type="protein sequence ID" value="KRX26199.1"/>
    <property type="molecule type" value="Genomic_DNA"/>
</dbReference>
<gene>
    <name evidence="1" type="ORF">T07_14943</name>
</gene>